<evidence type="ECO:0000256" key="9">
    <source>
        <dbReference type="ARBA" id="ARBA00022909"/>
    </source>
</evidence>
<accession>A0AAU7CY07</accession>
<dbReference type="GO" id="GO:0046656">
    <property type="term" value="P:folic acid biosynthetic process"/>
    <property type="evidence" value="ECO:0007669"/>
    <property type="project" value="UniProtKB-KW"/>
</dbReference>
<comment type="similarity">
    <text evidence="2">Belongs to the HPPK family.</text>
</comment>
<evidence type="ECO:0000256" key="5">
    <source>
        <dbReference type="ARBA" id="ARBA00022679"/>
    </source>
</evidence>
<keyword evidence="8" id="KW-0067">ATP-binding</keyword>
<evidence type="ECO:0000256" key="12">
    <source>
        <dbReference type="ARBA" id="ARBA00033413"/>
    </source>
</evidence>
<evidence type="ECO:0000256" key="3">
    <source>
        <dbReference type="ARBA" id="ARBA00013253"/>
    </source>
</evidence>
<protein>
    <recommendedName>
        <fullName evidence="4">2-amino-4-hydroxy-6-hydroxymethyldihydropteridine pyrophosphokinase</fullName>
        <ecNumber evidence="3">2.7.6.3</ecNumber>
    </recommendedName>
    <alternativeName>
        <fullName evidence="11">6-hydroxymethyl-7,8-dihydropterin pyrophosphokinase</fullName>
    </alternativeName>
    <alternativeName>
        <fullName evidence="12">7,8-dihydro-6-hydroxymethylpterin-pyrophosphokinase</fullName>
    </alternativeName>
</protein>
<feature type="domain" description="7,8-dihydro-6-hydroxymethylpterin-pyrophosphokinase" evidence="13">
    <location>
        <begin position="7"/>
        <end position="136"/>
    </location>
</feature>
<dbReference type="NCBIfam" id="TIGR01498">
    <property type="entry name" value="folK"/>
    <property type="match status" value="1"/>
</dbReference>
<comment type="pathway">
    <text evidence="1">Cofactor biosynthesis; tetrahydrofolate biosynthesis; 2-amino-4-hydroxy-6-hydroxymethyl-7,8-dihydropteridine diphosphate from 7,8-dihydroneopterin triphosphate: step 4/4.</text>
</comment>
<organism evidence="14">
    <name type="scientific">Edaphobacter paludis</name>
    <dbReference type="NCBI Taxonomy" id="3035702"/>
    <lineage>
        <taxon>Bacteria</taxon>
        <taxon>Pseudomonadati</taxon>
        <taxon>Acidobacteriota</taxon>
        <taxon>Terriglobia</taxon>
        <taxon>Terriglobales</taxon>
        <taxon>Acidobacteriaceae</taxon>
        <taxon>Edaphobacter</taxon>
    </lineage>
</organism>
<dbReference type="GO" id="GO:0005524">
    <property type="term" value="F:ATP binding"/>
    <property type="evidence" value="ECO:0007669"/>
    <property type="project" value="UniProtKB-KW"/>
</dbReference>
<evidence type="ECO:0000256" key="11">
    <source>
        <dbReference type="ARBA" id="ARBA00029766"/>
    </source>
</evidence>
<dbReference type="CDD" id="cd00483">
    <property type="entry name" value="HPPK"/>
    <property type="match status" value="1"/>
</dbReference>
<evidence type="ECO:0000256" key="6">
    <source>
        <dbReference type="ARBA" id="ARBA00022741"/>
    </source>
</evidence>
<evidence type="ECO:0000256" key="8">
    <source>
        <dbReference type="ARBA" id="ARBA00022840"/>
    </source>
</evidence>
<evidence type="ECO:0000256" key="10">
    <source>
        <dbReference type="ARBA" id="ARBA00029409"/>
    </source>
</evidence>
<gene>
    <name evidence="14" type="primary">folK</name>
    <name evidence="14" type="ORF">P4G45_16635</name>
</gene>
<evidence type="ECO:0000256" key="2">
    <source>
        <dbReference type="ARBA" id="ARBA00005810"/>
    </source>
</evidence>
<dbReference type="EMBL" id="CP121194">
    <property type="protein sequence ID" value="XBH10086.1"/>
    <property type="molecule type" value="Genomic_DNA"/>
</dbReference>
<evidence type="ECO:0000256" key="7">
    <source>
        <dbReference type="ARBA" id="ARBA00022777"/>
    </source>
</evidence>
<dbReference type="SUPFAM" id="SSF55083">
    <property type="entry name" value="6-hydroxymethyl-7,8-dihydropterin pyrophosphokinase, HPPK"/>
    <property type="match status" value="1"/>
</dbReference>
<keyword evidence="9" id="KW-0289">Folate biosynthesis</keyword>
<dbReference type="Gene3D" id="3.30.70.560">
    <property type="entry name" value="7,8-Dihydro-6-hydroxymethylpterin-pyrophosphokinase HPPK"/>
    <property type="match status" value="1"/>
</dbReference>
<evidence type="ECO:0000259" key="13">
    <source>
        <dbReference type="Pfam" id="PF01288"/>
    </source>
</evidence>
<proteinExistence type="inferred from homology"/>
<dbReference type="PANTHER" id="PTHR43071">
    <property type="entry name" value="2-AMINO-4-HYDROXY-6-HYDROXYMETHYLDIHYDROPTERIDINE PYROPHOSPHOKINASE"/>
    <property type="match status" value="1"/>
</dbReference>
<dbReference type="GO" id="GO:0016301">
    <property type="term" value="F:kinase activity"/>
    <property type="evidence" value="ECO:0007669"/>
    <property type="project" value="UniProtKB-KW"/>
</dbReference>
<dbReference type="KEGG" id="epl:P4G45_16635"/>
<dbReference type="PANTHER" id="PTHR43071:SF1">
    <property type="entry name" value="2-AMINO-4-HYDROXY-6-HYDROXYMETHYLDIHYDROPTERIDINE PYROPHOSPHOKINASE"/>
    <property type="match status" value="1"/>
</dbReference>
<evidence type="ECO:0000256" key="4">
    <source>
        <dbReference type="ARBA" id="ARBA00016218"/>
    </source>
</evidence>
<dbReference type="GO" id="GO:0003848">
    <property type="term" value="F:2-amino-4-hydroxy-6-hydroxymethyldihydropteridine diphosphokinase activity"/>
    <property type="evidence" value="ECO:0007669"/>
    <property type="project" value="UniProtKB-EC"/>
</dbReference>
<dbReference type="EC" id="2.7.6.3" evidence="3"/>
<dbReference type="InterPro" id="IPR000550">
    <property type="entry name" value="Hppk"/>
</dbReference>
<reference evidence="14" key="1">
    <citation type="submission" date="2023-03" db="EMBL/GenBank/DDBJ databases">
        <title>Edaphobacter sp.</title>
        <authorList>
            <person name="Huber K.J."/>
            <person name="Papendorf J."/>
            <person name="Pilke C."/>
            <person name="Bunk B."/>
            <person name="Sproeer C."/>
            <person name="Pester M."/>
        </authorList>
    </citation>
    <scope>NUCLEOTIDE SEQUENCE</scope>
    <source>
        <strain evidence="14">DSM 109919</strain>
    </source>
</reference>
<evidence type="ECO:0000256" key="1">
    <source>
        <dbReference type="ARBA" id="ARBA00005051"/>
    </source>
</evidence>
<comment type="function">
    <text evidence="10">Catalyzes the transfer of pyrophosphate from adenosine triphosphate (ATP) to 6-hydroxymethyl-7,8-dihydropterin, an enzymatic step in folate biosynthesis pathway.</text>
</comment>
<sequence length="159" mass="17456">MRALAAIALGSNLESDFGDREANLREAVKRLGLLGRVRAVSTFHDTEPVGYLSQPRFLNAAMLLETEQEPLELMRGLLEIEQAMGRQRVVAKGPRVIDLDLLLYDAVVMNTAALTLPHPGMHERRFVLEPLAEIAPGMVHPVLGKTVGEILQGLGRRTA</sequence>
<keyword evidence="7" id="KW-0418">Kinase</keyword>
<keyword evidence="6" id="KW-0547">Nucleotide-binding</keyword>
<dbReference type="AlphaFoldDB" id="A0AAU7CY07"/>
<dbReference type="InterPro" id="IPR035907">
    <property type="entry name" value="Hppk_sf"/>
</dbReference>
<evidence type="ECO:0000313" key="14">
    <source>
        <dbReference type="EMBL" id="XBH10086.1"/>
    </source>
</evidence>
<name>A0AAU7CY07_9BACT</name>
<dbReference type="Pfam" id="PF01288">
    <property type="entry name" value="HPPK"/>
    <property type="match status" value="1"/>
</dbReference>
<dbReference type="RefSeq" id="WP_348267592.1">
    <property type="nucleotide sequence ID" value="NZ_CP121194.1"/>
</dbReference>
<keyword evidence="5 14" id="KW-0808">Transferase</keyword>